<proteinExistence type="predicted"/>
<keyword evidence="2" id="KW-0028">Amino-acid biosynthesis</keyword>
<dbReference type="Proteomes" id="UP001595907">
    <property type="component" value="Unassembled WGS sequence"/>
</dbReference>
<dbReference type="InterPro" id="IPR045304">
    <property type="entry name" value="LbH_SAT"/>
</dbReference>
<dbReference type="SUPFAM" id="SSF51161">
    <property type="entry name" value="Trimeric LpxA-like enzymes"/>
    <property type="match status" value="1"/>
</dbReference>
<dbReference type="RefSeq" id="WP_379707747.1">
    <property type="nucleotide sequence ID" value="NZ_JBHSCZ010000001.1"/>
</dbReference>
<keyword evidence="7" id="KW-1185">Reference proteome</keyword>
<gene>
    <name evidence="6" type="ORF">ACFOWM_05830</name>
</gene>
<dbReference type="Pfam" id="PF06426">
    <property type="entry name" value="SATase_N"/>
    <property type="match status" value="1"/>
</dbReference>
<name>A0ABV8QQ15_9BACT</name>
<dbReference type="Gene3D" id="2.160.10.10">
    <property type="entry name" value="Hexapeptide repeat proteins"/>
    <property type="match status" value="1"/>
</dbReference>
<evidence type="ECO:0000259" key="5">
    <source>
        <dbReference type="Pfam" id="PF06426"/>
    </source>
</evidence>
<keyword evidence="4 6" id="KW-0012">Acyltransferase</keyword>
<dbReference type="Gene3D" id="1.10.3130.10">
    <property type="entry name" value="serine acetyltransferase, domain 1"/>
    <property type="match status" value="1"/>
</dbReference>
<dbReference type="PANTHER" id="PTHR42811">
    <property type="entry name" value="SERINE ACETYLTRANSFERASE"/>
    <property type="match status" value="1"/>
</dbReference>
<comment type="caution">
    <text evidence="6">The sequence shown here is derived from an EMBL/GenBank/DDBJ whole genome shotgun (WGS) entry which is preliminary data.</text>
</comment>
<sequence>MPLNEIEFLQKLMMQHTSAETNYPNKINAAIFIDALYNWLFTPQIYNVHSTATIHETYTALQADFLPLLQSVLTDEATIHQQQTTFFNSIPNIYEALLQDAESVLNFDPAAISLKEVLLAYPGFYAVAIYRFAHQLQLQGVPILPRLWSTHAHSKTGIDIHPAASIGQSFFIDHGTGIVIGATTVIGNNVKIYQGVTLGAINVSKAMASIKRHPTIEDDVIIYAGATILGGETVIGNNSVIGGNVWLTYSVPPYSVVYQKNEIKVRDNRPITETFNFVI</sequence>
<dbReference type="EMBL" id="JBHSCZ010000001">
    <property type="protein sequence ID" value="MFC4262386.1"/>
    <property type="molecule type" value="Genomic_DNA"/>
</dbReference>
<accession>A0ABV8QQ15</accession>
<evidence type="ECO:0000256" key="3">
    <source>
        <dbReference type="ARBA" id="ARBA00022679"/>
    </source>
</evidence>
<dbReference type="InterPro" id="IPR042122">
    <property type="entry name" value="Ser_AcTrfase_N_sf"/>
</dbReference>
<dbReference type="InterPro" id="IPR010493">
    <property type="entry name" value="Ser_AcTrfase_N"/>
</dbReference>
<evidence type="ECO:0000256" key="2">
    <source>
        <dbReference type="ARBA" id="ARBA00022605"/>
    </source>
</evidence>
<evidence type="ECO:0000313" key="6">
    <source>
        <dbReference type="EMBL" id="MFC4262386.1"/>
    </source>
</evidence>
<dbReference type="InterPro" id="IPR011004">
    <property type="entry name" value="Trimer_LpxA-like_sf"/>
</dbReference>
<keyword evidence="3 6" id="KW-0808">Transferase</keyword>
<reference evidence="7" key="1">
    <citation type="journal article" date="2019" name="Int. J. Syst. Evol. Microbiol.">
        <title>The Global Catalogue of Microorganisms (GCM) 10K type strain sequencing project: providing services to taxonomists for standard genome sequencing and annotation.</title>
        <authorList>
            <consortium name="The Broad Institute Genomics Platform"/>
            <consortium name="The Broad Institute Genome Sequencing Center for Infectious Disease"/>
            <person name="Wu L."/>
            <person name="Ma J."/>
        </authorList>
    </citation>
    <scope>NUCLEOTIDE SEQUENCE [LARGE SCALE GENOMIC DNA]</scope>
    <source>
        <strain evidence="7">CECT 8289</strain>
    </source>
</reference>
<organism evidence="6 7">
    <name type="scientific">Ferruginibacter yonginensis</name>
    <dbReference type="NCBI Taxonomy" id="1310416"/>
    <lineage>
        <taxon>Bacteria</taxon>
        <taxon>Pseudomonadati</taxon>
        <taxon>Bacteroidota</taxon>
        <taxon>Chitinophagia</taxon>
        <taxon>Chitinophagales</taxon>
        <taxon>Chitinophagaceae</taxon>
        <taxon>Ferruginibacter</taxon>
    </lineage>
</organism>
<feature type="domain" description="Serine acetyltransferase N-terminal" evidence="5">
    <location>
        <begin position="68"/>
        <end position="127"/>
    </location>
</feature>
<protein>
    <recommendedName>
        <fullName evidence="1">Serine acetyltransferase</fullName>
    </recommendedName>
</protein>
<dbReference type="CDD" id="cd03354">
    <property type="entry name" value="LbH_SAT"/>
    <property type="match status" value="1"/>
</dbReference>
<dbReference type="GO" id="GO:0009001">
    <property type="term" value="F:serine O-acetyltransferase activity"/>
    <property type="evidence" value="ECO:0007669"/>
    <property type="project" value="UniProtKB-EC"/>
</dbReference>
<evidence type="ECO:0000313" key="7">
    <source>
        <dbReference type="Proteomes" id="UP001595907"/>
    </source>
</evidence>
<evidence type="ECO:0000256" key="1">
    <source>
        <dbReference type="ARBA" id="ARBA00018522"/>
    </source>
</evidence>
<evidence type="ECO:0000256" key="4">
    <source>
        <dbReference type="ARBA" id="ARBA00023315"/>
    </source>
</evidence>